<reference evidence="4" key="1">
    <citation type="submission" date="2012-04" db="EMBL/GenBank/DDBJ databases">
        <title>The Genome Sequence of Bacillus cereus VD014.</title>
        <authorList>
            <consortium name="The Broad Institute Genome Sequencing Platform"/>
            <consortium name="The Broad Institute Genome Sequencing Center for Infectious Disease"/>
            <person name="Feldgarden M."/>
            <person name="Van der Auwera G.A."/>
            <person name="Mahillon J."/>
            <person name="Duprez V."/>
            <person name="Timmery S."/>
            <person name="Mattelet C."/>
            <person name="Dierick K."/>
            <person name="Sun M."/>
            <person name="Yu Z."/>
            <person name="Zhu L."/>
            <person name="Hu X."/>
            <person name="Shank E.B."/>
            <person name="Swiecicka I."/>
            <person name="Hansen B.M."/>
            <person name="Andrup L."/>
            <person name="Young S.K."/>
            <person name="Zeng Q."/>
            <person name="Gargeya S."/>
            <person name="Fitzgerald M."/>
            <person name="Haas B."/>
            <person name="Abouelleil A."/>
            <person name="Alvarado L."/>
            <person name="Arachchi H.M."/>
            <person name="Berlin A."/>
            <person name="Chapman S.B."/>
            <person name="Goldberg J."/>
            <person name="Griggs A."/>
            <person name="Gujja S."/>
            <person name="Hansen M."/>
            <person name="Howarth C."/>
            <person name="Imamovic A."/>
            <person name="Larimer J."/>
            <person name="McCowen C."/>
            <person name="Montmayeur A."/>
            <person name="Murphy C."/>
            <person name="Neiman D."/>
            <person name="Pearson M."/>
            <person name="Priest M."/>
            <person name="Roberts A."/>
            <person name="Saif S."/>
            <person name="Shea T."/>
            <person name="Sisk P."/>
            <person name="Sykes S."/>
            <person name="Wortman J."/>
            <person name="Nusbaum C."/>
            <person name="Birren B."/>
        </authorList>
    </citation>
    <scope>NUCLEOTIDE SEQUENCE</scope>
    <source>
        <strain evidence="4">VD014</strain>
    </source>
</reference>
<dbReference type="Pfam" id="PF00583">
    <property type="entry name" value="Acetyltransf_1"/>
    <property type="match status" value="1"/>
</dbReference>
<dbReference type="PANTHER" id="PTHR42919">
    <property type="entry name" value="N-ALPHA-ACETYLTRANSFERASE"/>
    <property type="match status" value="1"/>
</dbReference>
<dbReference type="AlphaFoldDB" id="A0A9W5K7M3"/>
<dbReference type="InterPro" id="IPR000182">
    <property type="entry name" value="GNAT_dom"/>
</dbReference>
<keyword evidence="2" id="KW-0012">Acyltransferase</keyword>
<dbReference type="InterPro" id="IPR016181">
    <property type="entry name" value="Acyl_CoA_acyltransferase"/>
</dbReference>
<evidence type="ECO:0000313" key="5">
    <source>
        <dbReference type="Proteomes" id="UP000006607"/>
    </source>
</evidence>
<dbReference type="FunFam" id="3.40.630.30:FF:000055">
    <property type="entry name" value="Ribosomal-protein-alanine acetyltransferase"/>
    <property type="match status" value="1"/>
</dbReference>
<feature type="domain" description="N-acetyltransferase" evidence="3">
    <location>
        <begin position="6"/>
        <end position="153"/>
    </location>
</feature>
<evidence type="ECO:0000259" key="3">
    <source>
        <dbReference type="PROSITE" id="PS51186"/>
    </source>
</evidence>
<evidence type="ECO:0000256" key="1">
    <source>
        <dbReference type="ARBA" id="ARBA00022679"/>
    </source>
</evidence>
<comment type="caution">
    <text evidence="4">The sequence shown here is derived from an EMBL/GenBank/DDBJ whole genome shotgun (WGS) entry which is preliminary data.</text>
</comment>
<organism evidence="4 5">
    <name type="scientific">Bacillus cereus (strain VD014)</name>
    <dbReference type="NCBI Taxonomy" id="1053223"/>
    <lineage>
        <taxon>Bacteria</taxon>
        <taxon>Bacillati</taxon>
        <taxon>Bacillota</taxon>
        <taxon>Bacilli</taxon>
        <taxon>Bacillales</taxon>
        <taxon>Bacillaceae</taxon>
        <taxon>Bacillus</taxon>
        <taxon>Bacillus cereus group</taxon>
    </lineage>
</organism>
<evidence type="ECO:0000256" key="2">
    <source>
        <dbReference type="ARBA" id="ARBA00023315"/>
    </source>
</evidence>
<dbReference type="SUPFAM" id="SSF55729">
    <property type="entry name" value="Acyl-CoA N-acyltransferases (Nat)"/>
    <property type="match status" value="1"/>
</dbReference>
<accession>A0A9W5K7M3</accession>
<dbReference type="Proteomes" id="UP000006607">
    <property type="component" value="Unassembled WGS sequence"/>
</dbReference>
<dbReference type="PANTHER" id="PTHR42919:SF8">
    <property type="entry name" value="N-ALPHA-ACETYLTRANSFERASE 50"/>
    <property type="match status" value="1"/>
</dbReference>
<dbReference type="InterPro" id="IPR051556">
    <property type="entry name" value="N-term/lysine_N-AcTrnsfr"/>
</dbReference>
<dbReference type="CDD" id="cd04301">
    <property type="entry name" value="NAT_SF"/>
    <property type="match status" value="1"/>
</dbReference>
<evidence type="ECO:0000313" key="4">
    <source>
        <dbReference type="EMBL" id="EJR22446.1"/>
    </source>
</evidence>
<gene>
    <name evidence="4" type="ORF">IIA_02481</name>
</gene>
<sequence length="155" mass="18525">MKLNSYRKRSVTLKMKIVQQWVQEDSDYIREKVIEYNQKYLADEEKNPSEKVSFIVRNEKEEIVGGVTAIIFWHHVHVDFLWVSEEYRHEGYGSKLIKLIEEFAIEKGCRLINLDTFSFQAPDFYKKHGYKVIGVSEDHPKGHNHYYLEKRLKSI</sequence>
<dbReference type="EMBL" id="AHER01000030">
    <property type="protein sequence ID" value="EJR22446.1"/>
    <property type="molecule type" value="Genomic_DNA"/>
</dbReference>
<proteinExistence type="predicted"/>
<dbReference type="GO" id="GO:0016747">
    <property type="term" value="F:acyltransferase activity, transferring groups other than amino-acyl groups"/>
    <property type="evidence" value="ECO:0007669"/>
    <property type="project" value="InterPro"/>
</dbReference>
<name>A0A9W5K7M3_BACC8</name>
<protein>
    <recommendedName>
        <fullName evidence="3">N-acetyltransferase domain-containing protein</fullName>
    </recommendedName>
</protein>
<keyword evidence="1" id="KW-0808">Transferase</keyword>
<dbReference type="Gene3D" id="3.40.630.30">
    <property type="match status" value="1"/>
</dbReference>
<dbReference type="PROSITE" id="PS51186">
    <property type="entry name" value="GNAT"/>
    <property type="match status" value="1"/>
</dbReference>